<evidence type="ECO:0000313" key="1">
    <source>
        <dbReference type="Proteomes" id="UP000887565"/>
    </source>
</evidence>
<dbReference type="WBParaSite" id="nRc.2.0.1.t36248-RA">
    <property type="protein sequence ID" value="nRc.2.0.1.t36248-RA"/>
    <property type="gene ID" value="nRc.2.0.1.g36248"/>
</dbReference>
<proteinExistence type="predicted"/>
<organism evidence="1 2">
    <name type="scientific">Romanomermis culicivorax</name>
    <name type="common">Nematode worm</name>
    <dbReference type="NCBI Taxonomy" id="13658"/>
    <lineage>
        <taxon>Eukaryota</taxon>
        <taxon>Metazoa</taxon>
        <taxon>Ecdysozoa</taxon>
        <taxon>Nematoda</taxon>
        <taxon>Enoplea</taxon>
        <taxon>Dorylaimia</taxon>
        <taxon>Mermithida</taxon>
        <taxon>Mermithoidea</taxon>
        <taxon>Mermithidae</taxon>
        <taxon>Romanomermis</taxon>
    </lineage>
</organism>
<dbReference type="Proteomes" id="UP000887565">
    <property type="component" value="Unplaced"/>
</dbReference>
<sequence length="43" mass="5150">MCNLYFKILQRNSMTNLCFPSSESLKQRFLSFLIHIRDKTVEP</sequence>
<name>A0A915KBT9_ROMCU</name>
<evidence type="ECO:0000313" key="2">
    <source>
        <dbReference type="WBParaSite" id="nRc.2.0.1.t36248-RA"/>
    </source>
</evidence>
<dbReference type="AlphaFoldDB" id="A0A915KBT9"/>
<protein>
    <submittedName>
        <fullName evidence="2">Uncharacterized protein</fullName>
    </submittedName>
</protein>
<reference evidence="2" key="1">
    <citation type="submission" date="2022-11" db="UniProtKB">
        <authorList>
            <consortium name="WormBaseParasite"/>
        </authorList>
    </citation>
    <scope>IDENTIFICATION</scope>
</reference>
<accession>A0A915KBT9</accession>
<keyword evidence="1" id="KW-1185">Reference proteome</keyword>